<dbReference type="RefSeq" id="WP_338239163.1">
    <property type="nucleotide sequence ID" value="NZ_BQKE01000004.1"/>
</dbReference>
<evidence type="ECO:0000256" key="2">
    <source>
        <dbReference type="ARBA" id="ARBA00023002"/>
    </source>
</evidence>
<dbReference type="SUPFAM" id="SSF53720">
    <property type="entry name" value="ALDH-like"/>
    <property type="match status" value="1"/>
</dbReference>
<organism evidence="6 7">
    <name type="scientific">Persicobacter diffluens</name>
    <dbReference type="NCBI Taxonomy" id="981"/>
    <lineage>
        <taxon>Bacteria</taxon>
        <taxon>Pseudomonadati</taxon>
        <taxon>Bacteroidota</taxon>
        <taxon>Cytophagia</taxon>
        <taxon>Cytophagales</taxon>
        <taxon>Persicobacteraceae</taxon>
        <taxon>Persicobacter</taxon>
    </lineage>
</organism>
<dbReference type="EMBL" id="BQKE01000004">
    <property type="protein sequence ID" value="GJM64079.1"/>
    <property type="molecule type" value="Genomic_DNA"/>
</dbReference>
<evidence type="ECO:0000256" key="4">
    <source>
        <dbReference type="RuleBase" id="RU003345"/>
    </source>
</evidence>
<protein>
    <submittedName>
        <fullName evidence="6">Sorbosone dehydrogenase</fullName>
    </submittedName>
</protein>
<dbReference type="Gene3D" id="3.40.309.10">
    <property type="entry name" value="Aldehyde Dehydrogenase, Chain A, domain 2"/>
    <property type="match status" value="1"/>
</dbReference>
<dbReference type="InterPro" id="IPR016162">
    <property type="entry name" value="Ald_DH_N"/>
</dbReference>
<reference evidence="6 7" key="1">
    <citation type="submission" date="2021-12" db="EMBL/GenBank/DDBJ databases">
        <title>Genome sequencing of bacteria with rrn-lacking chromosome and rrn-plasmid.</title>
        <authorList>
            <person name="Anda M."/>
            <person name="Iwasaki W."/>
        </authorList>
    </citation>
    <scope>NUCLEOTIDE SEQUENCE [LARGE SCALE GENOMIC DNA]</scope>
    <source>
        <strain evidence="6 7">NBRC 15940</strain>
    </source>
</reference>
<gene>
    <name evidence="6" type="ORF">PEDI_46310</name>
</gene>
<evidence type="ECO:0000256" key="3">
    <source>
        <dbReference type="PROSITE-ProRule" id="PRU10007"/>
    </source>
</evidence>
<proteinExistence type="inferred from homology"/>
<comment type="similarity">
    <text evidence="1 4">Belongs to the aldehyde dehydrogenase family.</text>
</comment>
<name>A0AAN4W1J5_9BACT</name>
<evidence type="ECO:0000313" key="7">
    <source>
        <dbReference type="Proteomes" id="UP001310022"/>
    </source>
</evidence>
<feature type="domain" description="Aldehyde dehydrogenase" evidence="5">
    <location>
        <begin position="22"/>
        <end position="484"/>
    </location>
</feature>
<dbReference type="PROSITE" id="PS00687">
    <property type="entry name" value="ALDEHYDE_DEHYDR_GLU"/>
    <property type="match status" value="1"/>
</dbReference>
<dbReference type="GO" id="GO:0016620">
    <property type="term" value="F:oxidoreductase activity, acting on the aldehyde or oxo group of donors, NAD or NADP as acceptor"/>
    <property type="evidence" value="ECO:0007669"/>
    <property type="project" value="InterPro"/>
</dbReference>
<dbReference type="InterPro" id="IPR016161">
    <property type="entry name" value="Ald_DH/histidinol_DH"/>
</dbReference>
<keyword evidence="7" id="KW-1185">Reference proteome</keyword>
<dbReference type="InterPro" id="IPR015590">
    <property type="entry name" value="Aldehyde_DH_dom"/>
</dbReference>
<dbReference type="Proteomes" id="UP001310022">
    <property type="component" value="Unassembled WGS sequence"/>
</dbReference>
<accession>A0AAN4W1J5</accession>
<dbReference type="InterPro" id="IPR029510">
    <property type="entry name" value="Ald_DH_CS_GLU"/>
</dbReference>
<evidence type="ECO:0000259" key="5">
    <source>
        <dbReference type="Pfam" id="PF00171"/>
    </source>
</evidence>
<keyword evidence="2 4" id="KW-0560">Oxidoreductase</keyword>
<dbReference type="AlphaFoldDB" id="A0AAN4W1J5"/>
<comment type="caution">
    <text evidence="6">The sequence shown here is derived from an EMBL/GenBank/DDBJ whole genome shotgun (WGS) entry which is preliminary data.</text>
</comment>
<dbReference type="InterPro" id="IPR016163">
    <property type="entry name" value="Ald_DH_C"/>
</dbReference>
<dbReference type="FunFam" id="3.40.605.10:FF:000007">
    <property type="entry name" value="NAD/NADP-dependent betaine aldehyde dehydrogenase"/>
    <property type="match status" value="1"/>
</dbReference>
<evidence type="ECO:0000256" key="1">
    <source>
        <dbReference type="ARBA" id="ARBA00009986"/>
    </source>
</evidence>
<dbReference type="FunFam" id="3.40.309.10:FF:000012">
    <property type="entry name" value="Betaine aldehyde dehydrogenase"/>
    <property type="match status" value="1"/>
</dbReference>
<dbReference type="Pfam" id="PF00171">
    <property type="entry name" value="Aldedh"/>
    <property type="match status" value="1"/>
</dbReference>
<evidence type="ECO:0000313" key="6">
    <source>
        <dbReference type="EMBL" id="GJM64079.1"/>
    </source>
</evidence>
<dbReference type="Gene3D" id="3.40.605.10">
    <property type="entry name" value="Aldehyde Dehydrogenase, Chain A, domain 1"/>
    <property type="match status" value="1"/>
</dbReference>
<sequence>MNKTFQLPKQARIFKNWVNGQWVDAKEQATFSRQSPGHQQTVGQYPFSSEQDTVAAIKVARETFDHGQWADLSGIDRSKIIANIAQGIRDRADELALIECLESGKPISQAVDEMEWAAGLWDFAATMCRHIQGGANTNLGAEMTVMTIKEAVGVVGMITPWNFPLLIISQKLPFALAAGCTAVIKPSEMTPGTTLLLGEICQQAGVPDGVVNVLAGYGDPVGTTLSSHPDVDMITFTGSTQVGRMITKAAADTLKKVELELGGKNPQVVFADADLDVLVDAVVFGIFFNMGECCNSGSRIIIHESLKDAFIEKVVAHAKKMKFGDPLDPSVKMGAIINPQQCDKIMHYIEEGKSQGATLALGGKKLDTPEGIFIEPTIFTDVTPEMSIAKEEIFGPVLSIITFKENQEAVDIANSTEFGLSSGIWTKDLNIAMTASRKIKAGTVWVNNWMTGFPEVPFGGMKQSGLGRELGVNSVEEYLETKSILIKANPTAGNWTTGE</sequence>
<dbReference type="FunFam" id="3.40.605.10:FF:000026">
    <property type="entry name" value="Aldehyde dehydrogenase, putative"/>
    <property type="match status" value="1"/>
</dbReference>
<feature type="active site" evidence="3">
    <location>
        <position position="260"/>
    </location>
</feature>
<dbReference type="PANTHER" id="PTHR11699">
    <property type="entry name" value="ALDEHYDE DEHYDROGENASE-RELATED"/>
    <property type="match status" value="1"/>
</dbReference>